<protein>
    <submittedName>
        <fullName evidence="1">Uncharacterized protein</fullName>
    </submittedName>
</protein>
<sequence>MSTVKRATSWGTLELTSKHLEMEKSKVDRLIDILATYFVPRKIECKECGSLDNMMDARVTLDEDVILFEGKTTCDSCEHVVEYNAVGDPLKMSAERQRENNFGKGESK</sequence>
<comment type="caution">
    <text evidence="1">The sequence shown here is derived from an EMBL/GenBank/DDBJ whole genome shotgun (WGS) entry which is preliminary data.</text>
</comment>
<name>A0A0F8YS12_9ZZZZ</name>
<accession>A0A0F8YS12</accession>
<reference evidence="1" key="1">
    <citation type="journal article" date="2015" name="Nature">
        <title>Complex archaea that bridge the gap between prokaryotes and eukaryotes.</title>
        <authorList>
            <person name="Spang A."/>
            <person name="Saw J.H."/>
            <person name="Jorgensen S.L."/>
            <person name="Zaremba-Niedzwiedzka K."/>
            <person name="Martijn J."/>
            <person name="Lind A.E."/>
            <person name="van Eijk R."/>
            <person name="Schleper C."/>
            <person name="Guy L."/>
            <person name="Ettema T.J."/>
        </authorList>
    </citation>
    <scope>NUCLEOTIDE SEQUENCE</scope>
</reference>
<gene>
    <name evidence="1" type="ORF">LCGC14_2785570</name>
</gene>
<organism evidence="1">
    <name type="scientific">marine sediment metagenome</name>
    <dbReference type="NCBI Taxonomy" id="412755"/>
    <lineage>
        <taxon>unclassified sequences</taxon>
        <taxon>metagenomes</taxon>
        <taxon>ecological metagenomes</taxon>
    </lineage>
</organism>
<dbReference type="EMBL" id="LAZR01051876">
    <property type="protein sequence ID" value="KKK84217.1"/>
    <property type="molecule type" value="Genomic_DNA"/>
</dbReference>
<proteinExistence type="predicted"/>
<evidence type="ECO:0000313" key="1">
    <source>
        <dbReference type="EMBL" id="KKK84217.1"/>
    </source>
</evidence>
<dbReference type="AlphaFoldDB" id="A0A0F8YS12"/>